<feature type="domain" description="Insertion element IS150 protein InsJ-like helix-turn-helix" evidence="1">
    <location>
        <begin position="10"/>
        <end position="49"/>
    </location>
</feature>
<dbReference type="PATRIC" id="fig|33051.5.peg.930"/>
<dbReference type="InterPro" id="IPR009057">
    <property type="entry name" value="Homeodomain-like_sf"/>
</dbReference>
<evidence type="ECO:0000259" key="1">
    <source>
        <dbReference type="Pfam" id="PF13518"/>
    </source>
</evidence>
<dbReference type="SUPFAM" id="SSF46689">
    <property type="entry name" value="Homeodomain-like"/>
    <property type="match status" value="1"/>
</dbReference>
<reference evidence="2 3" key="1">
    <citation type="journal article" date="2016" name="Front. Microbiol.">
        <title>Genomic Resource of Rice Seed Associated Bacteria.</title>
        <authorList>
            <person name="Midha S."/>
            <person name="Bansal K."/>
            <person name="Sharma S."/>
            <person name="Kumar N."/>
            <person name="Patil P.P."/>
            <person name="Chaudhry V."/>
            <person name="Patil P.B."/>
        </authorList>
    </citation>
    <scope>NUCLEOTIDE SEQUENCE [LARGE SCALE GENOMIC DNA]</scope>
    <source>
        <strain evidence="2 3">NS258</strain>
    </source>
</reference>
<protein>
    <submittedName>
        <fullName evidence="2">Transposase</fullName>
    </submittedName>
</protein>
<dbReference type="Proteomes" id="UP000074410">
    <property type="component" value="Unassembled WGS sequence"/>
</dbReference>
<gene>
    <name evidence="2" type="ORF">NS258_03065</name>
</gene>
<evidence type="ECO:0000313" key="2">
    <source>
        <dbReference type="EMBL" id="KTW16899.1"/>
    </source>
</evidence>
<name>A0A147JBR6_9SPHN</name>
<evidence type="ECO:0000313" key="3">
    <source>
        <dbReference type="Proteomes" id="UP000074410"/>
    </source>
</evidence>
<sequence>MPRVLSQDLRERVVAAIDGGMSCRAAAARFGISAASAIRWRQLVVQHGTPAAKPQGGDRRAARIDAHAAVILAAIEAKDDITLVELQALLAERGTPVGNGTLWRFFDRHQITRKKRRRMPLSRTAPTS</sequence>
<dbReference type="InterPro" id="IPR055247">
    <property type="entry name" value="InsJ-like_HTH"/>
</dbReference>
<accession>A0A147JBR6</accession>
<organism evidence="2 3">
    <name type="scientific">Sphingomonas sanguinis</name>
    <dbReference type="NCBI Taxonomy" id="33051"/>
    <lineage>
        <taxon>Bacteria</taxon>
        <taxon>Pseudomonadati</taxon>
        <taxon>Pseudomonadota</taxon>
        <taxon>Alphaproteobacteria</taxon>
        <taxon>Sphingomonadales</taxon>
        <taxon>Sphingomonadaceae</taxon>
        <taxon>Sphingomonas</taxon>
    </lineage>
</organism>
<dbReference type="Pfam" id="PF13518">
    <property type="entry name" value="HTH_28"/>
    <property type="match status" value="1"/>
</dbReference>
<dbReference type="AlphaFoldDB" id="A0A147JBR6"/>
<dbReference type="EMBL" id="LDTC01000016">
    <property type="protein sequence ID" value="KTW16899.1"/>
    <property type="molecule type" value="Genomic_DNA"/>
</dbReference>
<proteinExistence type="predicted"/>
<comment type="caution">
    <text evidence="2">The sequence shown here is derived from an EMBL/GenBank/DDBJ whole genome shotgun (WGS) entry which is preliminary data.</text>
</comment>